<sequence length="66" mass="6422">MQIQSSGAAPAAGYSAVQSGASRPAGGATAQDVQQDGGVQAKGNDGGNQPVQDPNATRGRIVNITA</sequence>
<name>A0A512DVZ1_9PROT</name>
<dbReference type="RefSeq" id="WP_044429950.1">
    <property type="nucleotide sequence ID" value="NZ_BJYZ01000021.1"/>
</dbReference>
<feature type="region of interest" description="Disordered" evidence="1">
    <location>
        <begin position="1"/>
        <end position="66"/>
    </location>
</feature>
<feature type="compositionally biased region" description="Low complexity" evidence="1">
    <location>
        <begin position="1"/>
        <end position="16"/>
    </location>
</feature>
<dbReference type="EMBL" id="BJYZ01000021">
    <property type="protein sequence ID" value="GEO40410.1"/>
    <property type="molecule type" value="Genomic_DNA"/>
</dbReference>
<proteinExistence type="predicted"/>
<organism evidence="2 3">
    <name type="scientific">Skermanella aerolata</name>
    <dbReference type="NCBI Taxonomy" id="393310"/>
    <lineage>
        <taxon>Bacteria</taxon>
        <taxon>Pseudomonadati</taxon>
        <taxon>Pseudomonadota</taxon>
        <taxon>Alphaproteobacteria</taxon>
        <taxon>Rhodospirillales</taxon>
        <taxon>Azospirillaceae</taxon>
        <taxon>Skermanella</taxon>
    </lineage>
</organism>
<gene>
    <name evidence="2" type="ORF">SAE02_45580</name>
</gene>
<accession>A0A512DVZ1</accession>
<keyword evidence="3" id="KW-1185">Reference proteome</keyword>
<evidence type="ECO:0000313" key="3">
    <source>
        <dbReference type="Proteomes" id="UP000321523"/>
    </source>
</evidence>
<reference evidence="2 3" key="1">
    <citation type="submission" date="2019-07" db="EMBL/GenBank/DDBJ databases">
        <title>Whole genome shotgun sequence of Skermanella aerolata NBRC 106429.</title>
        <authorList>
            <person name="Hosoyama A."/>
            <person name="Uohara A."/>
            <person name="Ohji S."/>
            <person name="Ichikawa N."/>
        </authorList>
    </citation>
    <scope>NUCLEOTIDE SEQUENCE [LARGE SCALE GENOMIC DNA]</scope>
    <source>
        <strain evidence="2 3">NBRC 106429</strain>
    </source>
</reference>
<dbReference type="Proteomes" id="UP000321523">
    <property type="component" value="Unassembled WGS sequence"/>
</dbReference>
<comment type="caution">
    <text evidence="2">The sequence shown here is derived from an EMBL/GenBank/DDBJ whole genome shotgun (WGS) entry which is preliminary data.</text>
</comment>
<dbReference type="AlphaFoldDB" id="A0A512DVZ1"/>
<protein>
    <submittedName>
        <fullName evidence="2">Uncharacterized protein</fullName>
    </submittedName>
</protein>
<evidence type="ECO:0000313" key="2">
    <source>
        <dbReference type="EMBL" id="GEO40410.1"/>
    </source>
</evidence>
<evidence type="ECO:0000256" key="1">
    <source>
        <dbReference type="SAM" id="MobiDB-lite"/>
    </source>
</evidence>